<dbReference type="GO" id="GO:0016705">
    <property type="term" value="F:oxidoreductase activity, acting on paired donors, with incorporation or reduction of molecular oxygen"/>
    <property type="evidence" value="ECO:0007669"/>
    <property type="project" value="InterPro"/>
</dbReference>
<evidence type="ECO:0000313" key="4">
    <source>
        <dbReference type="EMBL" id="KAF7543863.1"/>
    </source>
</evidence>
<sequence length="371" mass="42040">MLKYNRSIPPRQVLVLACLDPAANSGFTRTDFYLPFAAHLSQNEDLFTQQEEKHHAHRRRFVNNLYSLSSILESEQYIDTCAATFMSRLDEFDSSRKPIDLGLWLQMYAFDVIGELFYGHQFGFMENRHDYGSYIESLDALLPAVAVACALPSYVRPLQVLGHLFPPLHRALKCYDNIVRAAKQAVRDRQTQTEEKKVERSDLLDNLFNVAATKDDFSLADVTTEAWVSLFVGSDTTAIAMRSILYNIIKNPEVYKKVTAEIDDAATQGRLSTLVKYSEAIRLPYFVACCKEGFRVHPSVGMFMPRHVPPSGATIASQYFKGGSCVSMSASVLKFDKDIFGEDADRYNPDRWLQPGADVMERYMMHFAASN</sequence>
<keyword evidence="2" id="KW-0479">Metal-binding</keyword>
<dbReference type="GO" id="GO:0004497">
    <property type="term" value="F:monooxygenase activity"/>
    <property type="evidence" value="ECO:0007669"/>
    <property type="project" value="InterPro"/>
</dbReference>
<dbReference type="GO" id="GO:0005506">
    <property type="term" value="F:iron ion binding"/>
    <property type="evidence" value="ECO:0007669"/>
    <property type="project" value="InterPro"/>
</dbReference>
<dbReference type="EMBL" id="JAANBB010000336">
    <property type="protein sequence ID" value="KAF7543863.1"/>
    <property type="molecule type" value="Genomic_DNA"/>
</dbReference>
<dbReference type="Pfam" id="PF00067">
    <property type="entry name" value="p450"/>
    <property type="match status" value="1"/>
</dbReference>
<reference evidence="4" key="1">
    <citation type="submission" date="2020-03" db="EMBL/GenBank/DDBJ databases">
        <title>Draft Genome Sequence of Cylindrodendrum hubeiense.</title>
        <authorList>
            <person name="Buettner E."/>
            <person name="Kellner H."/>
        </authorList>
    </citation>
    <scope>NUCLEOTIDE SEQUENCE</scope>
    <source>
        <strain evidence="4">IHI 201604</strain>
    </source>
</reference>
<dbReference type="Gene3D" id="1.10.630.10">
    <property type="entry name" value="Cytochrome P450"/>
    <property type="match status" value="1"/>
</dbReference>
<dbReference type="AlphaFoldDB" id="A0A9P5H334"/>
<keyword evidence="5" id="KW-1185">Reference proteome</keyword>
<evidence type="ECO:0008006" key="6">
    <source>
        <dbReference type="Google" id="ProtNLM"/>
    </source>
</evidence>
<keyword evidence="3" id="KW-0408">Iron</keyword>
<dbReference type="GO" id="GO:0020037">
    <property type="term" value="F:heme binding"/>
    <property type="evidence" value="ECO:0007669"/>
    <property type="project" value="InterPro"/>
</dbReference>
<dbReference type="InterPro" id="IPR036396">
    <property type="entry name" value="Cyt_P450_sf"/>
</dbReference>
<organism evidence="4 5">
    <name type="scientific">Cylindrodendrum hubeiense</name>
    <dbReference type="NCBI Taxonomy" id="595255"/>
    <lineage>
        <taxon>Eukaryota</taxon>
        <taxon>Fungi</taxon>
        <taxon>Dikarya</taxon>
        <taxon>Ascomycota</taxon>
        <taxon>Pezizomycotina</taxon>
        <taxon>Sordariomycetes</taxon>
        <taxon>Hypocreomycetidae</taxon>
        <taxon>Hypocreales</taxon>
        <taxon>Nectriaceae</taxon>
        <taxon>Cylindrodendrum</taxon>
    </lineage>
</organism>
<evidence type="ECO:0000313" key="5">
    <source>
        <dbReference type="Proteomes" id="UP000722485"/>
    </source>
</evidence>
<comment type="caution">
    <text evidence="4">The sequence shown here is derived from an EMBL/GenBank/DDBJ whole genome shotgun (WGS) entry which is preliminary data.</text>
</comment>
<dbReference type="PANTHER" id="PTHR24305">
    <property type="entry name" value="CYTOCHROME P450"/>
    <property type="match status" value="1"/>
</dbReference>
<keyword evidence="1" id="KW-0349">Heme</keyword>
<dbReference type="PANTHER" id="PTHR24305:SF229">
    <property type="entry name" value="P450, PUTATIVE (EUROFUNG)-RELATED"/>
    <property type="match status" value="1"/>
</dbReference>
<evidence type="ECO:0000256" key="1">
    <source>
        <dbReference type="ARBA" id="ARBA00022617"/>
    </source>
</evidence>
<dbReference type="SUPFAM" id="SSF48264">
    <property type="entry name" value="Cytochrome P450"/>
    <property type="match status" value="1"/>
</dbReference>
<dbReference type="InterPro" id="IPR001128">
    <property type="entry name" value="Cyt_P450"/>
</dbReference>
<evidence type="ECO:0000256" key="3">
    <source>
        <dbReference type="ARBA" id="ARBA00023004"/>
    </source>
</evidence>
<protein>
    <recommendedName>
        <fullName evidence="6">Cytochrome P450</fullName>
    </recommendedName>
</protein>
<dbReference type="OrthoDB" id="3934656at2759"/>
<evidence type="ECO:0000256" key="2">
    <source>
        <dbReference type="ARBA" id="ARBA00022723"/>
    </source>
</evidence>
<proteinExistence type="predicted"/>
<accession>A0A9P5H334</accession>
<gene>
    <name evidence="4" type="ORF">G7Z17_g10402</name>
</gene>
<dbReference type="Proteomes" id="UP000722485">
    <property type="component" value="Unassembled WGS sequence"/>
</dbReference>
<name>A0A9P5H334_9HYPO</name>
<dbReference type="CDD" id="cd11060">
    <property type="entry name" value="CYP57A1-like"/>
    <property type="match status" value="1"/>
</dbReference>
<dbReference type="InterPro" id="IPR050121">
    <property type="entry name" value="Cytochrome_P450_monoxygenase"/>
</dbReference>